<evidence type="ECO:0000256" key="3">
    <source>
        <dbReference type="ARBA" id="ARBA00022475"/>
    </source>
</evidence>
<keyword evidence="5 7" id="KW-1133">Transmembrane helix</keyword>
<keyword evidence="10" id="KW-1185">Reference proteome</keyword>
<evidence type="ECO:0000256" key="1">
    <source>
        <dbReference type="ARBA" id="ARBA00004651"/>
    </source>
</evidence>
<feature type="transmembrane region" description="Helical" evidence="7">
    <location>
        <begin position="154"/>
        <end position="171"/>
    </location>
</feature>
<comment type="subcellular location">
    <subcellularLocation>
        <location evidence="1">Cell membrane</location>
        <topology evidence="1">Multi-pass membrane protein</topology>
    </subcellularLocation>
</comment>
<dbReference type="RefSeq" id="WP_197683562.1">
    <property type="nucleotide sequence ID" value="NZ_KQ061223.1"/>
</dbReference>
<dbReference type="InterPro" id="IPR005115">
    <property type="entry name" value="Gly_transporter"/>
</dbReference>
<organism evidence="9 10">
    <name type="scientific">Jiangella alkaliphila</name>
    <dbReference type="NCBI Taxonomy" id="419479"/>
    <lineage>
        <taxon>Bacteria</taxon>
        <taxon>Bacillati</taxon>
        <taxon>Actinomycetota</taxon>
        <taxon>Actinomycetes</taxon>
        <taxon>Jiangellales</taxon>
        <taxon>Jiangellaceae</taxon>
        <taxon>Jiangella</taxon>
    </lineage>
</organism>
<dbReference type="GO" id="GO:0005886">
    <property type="term" value="C:plasma membrane"/>
    <property type="evidence" value="ECO:0007669"/>
    <property type="project" value="UniProtKB-SubCell"/>
</dbReference>
<feature type="transmembrane region" description="Helical" evidence="7">
    <location>
        <begin position="12"/>
        <end position="29"/>
    </location>
</feature>
<dbReference type="STRING" id="419479.SAMN04488563_1421"/>
<evidence type="ECO:0000313" key="10">
    <source>
        <dbReference type="Proteomes" id="UP000182977"/>
    </source>
</evidence>
<evidence type="ECO:0000256" key="4">
    <source>
        <dbReference type="ARBA" id="ARBA00022692"/>
    </source>
</evidence>
<feature type="transmembrane region" description="Helical" evidence="7">
    <location>
        <begin position="68"/>
        <end position="84"/>
    </location>
</feature>
<feature type="domain" description="Glycine transporter" evidence="8">
    <location>
        <begin position="96"/>
        <end position="170"/>
    </location>
</feature>
<name>A0A1H2I3T3_9ACTN</name>
<evidence type="ECO:0000259" key="8">
    <source>
        <dbReference type="Pfam" id="PF03458"/>
    </source>
</evidence>
<accession>A0A1H2I3T3</accession>
<evidence type="ECO:0000313" key="9">
    <source>
        <dbReference type="EMBL" id="SDU38791.1"/>
    </source>
</evidence>
<feature type="transmembrane region" description="Helical" evidence="7">
    <location>
        <begin position="177"/>
        <end position="194"/>
    </location>
</feature>
<dbReference type="AlphaFoldDB" id="A0A1H2I3T3"/>
<keyword evidence="3" id="KW-1003">Cell membrane</keyword>
<gene>
    <name evidence="9" type="ORF">SAMN04488563_1421</name>
</gene>
<protein>
    <submittedName>
        <fullName evidence="9">Uncharacterized membrane protein YeiH</fullName>
    </submittedName>
</protein>
<evidence type="ECO:0000256" key="6">
    <source>
        <dbReference type="ARBA" id="ARBA00023136"/>
    </source>
</evidence>
<feature type="transmembrane region" description="Helical" evidence="7">
    <location>
        <begin position="35"/>
        <end position="56"/>
    </location>
</feature>
<keyword evidence="4 7" id="KW-0812">Transmembrane</keyword>
<feature type="domain" description="Glycine transporter" evidence="8">
    <location>
        <begin position="11"/>
        <end position="83"/>
    </location>
</feature>
<dbReference type="Pfam" id="PF03458">
    <property type="entry name" value="Gly_transporter"/>
    <property type="match status" value="2"/>
</dbReference>
<feature type="transmembrane region" description="Helical" evidence="7">
    <location>
        <begin position="113"/>
        <end position="133"/>
    </location>
</feature>
<dbReference type="PANTHER" id="PTHR30506">
    <property type="entry name" value="INNER MEMBRANE PROTEIN"/>
    <property type="match status" value="1"/>
</dbReference>
<reference evidence="10" key="1">
    <citation type="submission" date="2016-10" db="EMBL/GenBank/DDBJ databases">
        <authorList>
            <person name="Varghese N."/>
            <person name="Submissions S."/>
        </authorList>
    </citation>
    <scope>NUCLEOTIDE SEQUENCE [LARGE SCALE GENOMIC DNA]</scope>
    <source>
        <strain evidence="10">DSM 45079</strain>
    </source>
</reference>
<comment type="similarity">
    <text evidence="2">Belongs to the UPF0126 family.</text>
</comment>
<keyword evidence="6 7" id="KW-0472">Membrane</keyword>
<sequence length="212" mass="22236">MEIFPERTQLVLDLVGVFFFAVTGALLAARKGFDVVASALLAGMTGLGGGVIRDLIIGVRPSALEHPIYLAPVVLAAGVVYLYYPHVPRFRRTLLLFDAAGLGLFCVSGTEKALAAGVPAVSAALLGVTSAVGGGLLRDVVAREVPSLFRYDDIYALPAMAGAAATALLWWVDALSVWTGVAASVVTFALRALAVRQGWRAPLAYRRQAPDG</sequence>
<evidence type="ECO:0000256" key="5">
    <source>
        <dbReference type="ARBA" id="ARBA00022989"/>
    </source>
</evidence>
<dbReference type="EMBL" id="LT629791">
    <property type="protein sequence ID" value="SDU38791.1"/>
    <property type="molecule type" value="Genomic_DNA"/>
</dbReference>
<dbReference type="Proteomes" id="UP000182977">
    <property type="component" value="Chromosome I"/>
</dbReference>
<proteinExistence type="inferred from homology"/>
<evidence type="ECO:0000256" key="2">
    <source>
        <dbReference type="ARBA" id="ARBA00008193"/>
    </source>
</evidence>
<dbReference type="PANTHER" id="PTHR30506:SF3">
    <property type="entry name" value="UPF0126 INNER MEMBRANE PROTEIN YADS-RELATED"/>
    <property type="match status" value="1"/>
</dbReference>
<evidence type="ECO:0000256" key="7">
    <source>
        <dbReference type="SAM" id="Phobius"/>
    </source>
</evidence>